<protein>
    <submittedName>
        <fullName evidence="3">RAD54 like</fullName>
    </submittedName>
</protein>
<evidence type="ECO:0000313" key="3">
    <source>
        <dbReference type="EMBL" id="KAF6507572.1"/>
    </source>
</evidence>
<organism evidence="3 4">
    <name type="scientific">Rousettus aegyptiacus</name>
    <name type="common">Egyptian fruit bat</name>
    <name type="synonym">Pteropus aegyptiacus</name>
    <dbReference type="NCBI Taxonomy" id="9407"/>
    <lineage>
        <taxon>Eukaryota</taxon>
        <taxon>Metazoa</taxon>
        <taxon>Chordata</taxon>
        <taxon>Craniata</taxon>
        <taxon>Vertebrata</taxon>
        <taxon>Euteleostomi</taxon>
        <taxon>Mammalia</taxon>
        <taxon>Eutheria</taxon>
        <taxon>Laurasiatheria</taxon>
        <taxon>Chiroptera</taxon>
        <taxon>Yinpterochiroptera</taxon>
        <taxon>Pteropodoidea</taxon>
        <taxon>Pteropodidae</taxon>
        <taxon>Rousettinae</taxon>
        <taxon>Rousettus</taxon>
    </lineage>
</organism>
<comment type="caution">
    <text evidence="3">The sequence shown here is derived from an EMBL/GenBank/DDBJ whole genome shotgun (WGS) entry which is preliminary data.</text>
</comment>
<dbReference type="Proteomes" id="UP000593571">
    <property type="component" value="Unassembled WGS sequence"/>
</dbReference>
<evidence type="ECO:0000256" key="2">
    <source>
        <dbReference type="SAM" id="Phobius"/>
    </source>
</evidence>
<sequence length="129" mass="14446">MRRSLAPSQLAKRKPEGRSSDDEDWQPGAVTPKKRKSGSETQSRECFLSPFRKALTQLTDRPRCLDSSHHVSQNLKLLMYVCVLLFCLGRLALLKTPLGLYRVASRQIVVGALGLLSALRAWKKPGLFP</sequence>
<feature type="transmembrane region" description="Helical" evidence="2">
    <location>
        <begin position="77"/>
        <end position="94"/>
    </location>
</feature>
<name>A0A7J8KFJ4_ROUAE</name>
<evidence type="ECO:0000256" key="1">
    <source>
        <dbReference type="SAM" id="MobiDB-lite"/>
    </source>
</evidence>
<keyword evidence="2" id="KW-0812">Transmembrane</keyword>
<feature type="region of interest" description="Disordered" evidence="1">
    <location>
        <begin position="1"/>
        <end position="44"/>
    </location>
</feature>
<dbReference type="EMBL" id="JACASE010000001">
    <property type="protein sequence ID" value="KAF6507572.1"/>
    <property type="molecule type" value="Genomic_DNA"/>
</dbReference>
<accession>A0A7J8KFJ4</accession>
<keyword evidence="4" id="KW-1185">Reference proteome</keyword>
<keyword evidence="2" id="KW-0472">Membrane</keyword>
<keyword evidence="2" id="KW-1133">Transmembrane helix</keyword>
<dbReference type="AlphaFoldDB" id="A0A7J8KFJ4"/>
<reference evidence="3 4" key="1">
    <citation type="journal article" date="2020" name="Nature">
        <title>Six reference-quality genomes reveal evolution of bat adaptations.</title>
        <authorList>
            <person name="Jebb D."/>
            <person name="Huang Z."/>
            <person name="Pippel M."/>
            <person name="Hughes G.M."/>
            <person name="Lavrichenko K."/>
            <person name="Devanna P."/>
            <person name="Winkler S."/>
            <person name="Jermiin L.S."/>
            <person name="Skirmuntt E.C."/>
            <person name="Katzourakis A."/>
            <person name="Burkitt-Gray L."/>
            <person name="Ray D.A."/>
            <person name="Sullivan K.A.M."/>
            <person name="Roscito J.G."/>
            <person name="Kirilenko B.M."/>
            <person name="Davalos L.M."/>
            <person name="Corthals A.P."/>
            <person name="Power M.L."/>
            <person name="Jones G."/>
            <person name="Ransome R.D."/>
            <person name="Dechmann D.K.N."/>
            <person name="Locatelli A.G."/>
            <person name="Puechmaille S.J."/>
            <person name="Fedrigo O."/>
            <person name="Jarvis E.D."/>
            <person name="Hiller M."/>
            <person name="Vernes S.C."/>
            <person name="Myers E.W."/>
            <person name="Teeling E.C."/>
        </authorList>
    </citation>
    <scope>NUCLEOTIDE SEQUENCE [LARGE SCALE GENOMIC DNA]</scope>
    <source>
        <strain evidence="3">MRouAeg1</strain>
        <tissue evidence="3">Muscle</tissue>
    </source>
</reference>
<proteinExistence type="predicted"/>
<evidence type="ECO:0000313" key="4">
    <source>
        <dbReference type="Proteomes" id="UP000593571"/>
    </source>
</evidence>
<gene>
    <name evidence="3" type="ORF">HJG63_016348</name>
</gene>